<dbReference type="Proteomes" id="UP000192611">
    <property type="component" value="Unassembled WGS sequence"/>
</dbReference>
<dbReference type="AlphaFoldDB" id="A0A1W9S309"/>
<dbReference type="GO" id="GO:0016625">
    <property type="term" value="F:oxidoreductase activity, acting on the aldehyde or oxo group of donors, iron-sulfur protein as acceptor"/>
    <property type="evidence" value="ECO:0007669"/>
    <property type="project" value="InterPro"/>
</dbReference>
<evidence type="ECO:0000313" key="9">
    <source>
        <dbReference type="Proteomes" id="UP000192611"/>
    </source>
</evidence>
<evidence type="ECO:0000256" key="1">
    <source>
        <dbReference type="ARBA" id="ARBA00001966"/>
    </source>
</evidence>
<keyword evidence="6" id="KW-0411">Iron-sulfur</keyword>
<keyword evidence="5" id="KW-0408">Iron</keyword>
<keyword evidence="2" id="KW-0004">4Fe-4S</keyword>
<comment type="caution">
    <text evidence="8">The sequence shown here is derived from an EMBL/GenBank/DDBJ whole genome shotgun (WGS) entry which is preliminary data.</text>
</comment>
<dbReference type="PROSITE" id="PS00198">
    <property type="entry name" value="4FE4S_FER_1"/>
    <property type="match status" value="2"/>
</dbReference>
<keyword evidence="4" id="KW-0677">Repeat</keyword>
<dbReference type="NCBIfam" id="TIGR02179">
    <property type="entry name" value="PorD_KorD"/>
    <property type="match status" value="1"/>
</dbReference>
<dbReference type="PANTHER" id="PTHR43724:SF1">
    <property type="entry name" value="PYRUVATE SYNTHASE SUBUNIT PORD"/>
    <property type="match status" value="1"/>
</dbReference>
<dbReference type="PANTHER" id="PTHR43724">
    <property type="entry name" value="PYRUVATE SYNTHASE SUBUNIT PORD"/>
    <property type="match status" value="1"/>
</dbReference>
<dbReference type="InterPro" id="IPR017896">
    <property type="entry name" value="4Fe4S_Fe-S-bd"/>
</dbReference>
<evidence type="ECO:0000256" key="2">
    <source>
        <dbReference type="ARBA" id="ARBA00022485"/>
    </source>
</evidence>
<sequence>MKKGWKDLPIGGIIEDAANSRNFETGSWRTFRPIFHEERCINCLLCFIYCPDSAIIVEDGKMKGINYFHCKGCGICAKECPPKANAIEMVREADYAEKES</sequence>
<evidence type="ECO:0000313" key="8">
    <source>
        <dbReference type="EMBL" id="OQX91045.1"/>
    </source>
</evidence>
<name>A0A1W9S309_9BACT</name>
<reference evidence="9" key="1">
    <citation type="submission" date="2017-03" db="EMBL/GenBank/DDBJ databases">
        <title>Novel pathways for hydrocarbon cycling and metabolic interdependencies in hydrothermal sediment communities.</title>
        <authorList>
            <person name="Dombrowski N."/>
            <person name="Seitz K."/>
            <person name="Teske A."/>
            <person name="Baker B."/>
        </authorList>
    </citation>
    <scope>NUCLEOTIDE SEQUENCE [LARGE SCALE GENOMIC DNA]</scope>
</reference>
<proteinExistence type="predicted"/>
<protein>
    <recommendedName>
        <fullName evidence="7">4Fe-4S ferredoxin-type domain-containing protein</fullName>
    </recommendedName>
</protein>
<dbReference type="Pfam" id="PF14697">
    <property type="entry name" value="Fer4_21"/>
    <property type="match status" value="1"/>
</dbReference>
<dbReference type="Gene3D" id="3.30.70.20">
    <property type="match status" value="1"/>
</dbReference>
<feature type="domain" description="4Fe-4S ferredoxin-type" evidence="7">
    <location>
        <begin position="61"/>
        <end position="92"/>
    </location>
</feature>
<evidence type="ECO:0000256" key="3">
    <source>
        <dbReference type="ARBA" id="ARBA00022723"/>
    </source>
</evidence>
<accession>A0A1W9S309</accession>
<dbReference type="GO" id="GO:0051539">
    <property type="term" value="F:4 iron, 4 sulfur cluster binding"/>
    <property type="evidence" value="ECO:0007669"/>
    <property type="project" value="UniProtKB-KW"/>
</dbReference>
<dbReference type="InterPro" id="IPR011898">
    <property type="entry name" value="PorD_KorD"/>
</dbReference>
<keyword evidence="3" id="KW-0479">Metal-binding</keyword>
<comment type="cofactor">
    <cofactor evidence="1">
        <name>[4Fe-4S] cluster</name>
        <dbReference type="ChEBI" id="CHEBI:49883"/>
    </cofactor>
</comment>
<dbReference type="InterPro" id="IPR017900">
    <property type="entry name" value="4Fe4S_Fe_S_CS"/>
</dbReference>
<dbReference type="EMBL" id="NATQ01000014">
    <property type="protein sequence ID" value="OQX91045.1"/>
    <property type="molecule type" value="Genomic_DNA"/>
</dbReference>
<organism evidence="8 9">
    <name type="scientific">Candidatus Coatesbacteria bacterium 4484_99</name>
    <dbReference type="NCBI Taxonomy" id="1970774"/>
    <lineage>
        <taxon>Bacteria</taxon>
        <taxon>Candidatus Coatesiibacteriota</taxon>
    </lineage>
</organism>
<evidence type="ECO:0000256" key="4">
    <source>
        <dbReference type="ARBA" id="ARBA00022737"/>
    </source>
</evidence>
<dbReference type="SUPFAM" id="SSF54862">
    <property type="entry name" value="4Fe-4S ferredoxins"/>
    <property type="match status" value="1"/>
</dbReference>
<gene>
    <name evidence="8" type="ORF">B6D57_01175</name>
</gene>
<evidence type="ECO:0000259" key="7">
    <source>
        <dbReference type="PROSITE" id="PS51379"/>
    </source>
</evidence>
<dbReference type="GO" id="GO:0046872">
    <property type="term" value="F:metal ion binding"/>
    <property type="evidence" value="ECO:0007669"/>
    <property type="project" value="UniProtKB-KW"/>
</dbReference>
<evidence type="ECO:0000256" key="6">
    <source>
        <dbReference type="ARBA" id="ARBA00023014"/>
    </source>
</evidence>
<feature type="domain" description="4Fe-4S ferredoxin-type" evidence="7">
    <location>
        <begin position="31"/>
        <end position="60"/>
    </location>
</feature>
<dbReference type="PROSITE" id="PS51379">
    <property type="entry name" value="4FE4S_FER_2"/>
    <property type="match status" value="2"/>
</dbReference>
<evidence type="ECO:0000256" key="5">
    <source>
        <dbReference type="ARBA" id="ARBA00023004"/>
    </source>
</evidence>